<name>A0A4P7C0R3_9GAMM</name>
<sequence length="134" mass="15184">MLSIRSSYLGELEIAVLEHLWSAGALEAKGVHQGIGIQRGISLNTVQSTLERLYRKKLLSREKVRHAYVYAPTVQREELMAQWVGQVVHVLSEGKGHDLLSAFVDFAARVDEHSLDRLEQLIAERRKQQPEDSP</sequence>
<keyword evidence="2" id="KW-0805">Transcription regulation</keyword>
<dbReference type="SUPFAM" id="SSF46785">
    <property type="entry name" value="Winged helix' DNA-binding domain"/>
    <property type="match status" value="1"/>
</dbReference>
<organism evidence="5 6">
    <name type="scientific">Nitrosococcus wardiae</name>
    <dbReference type="NCBI Taxonomy" id="1814290"/>
    <lineage>
        <taxon>Bacteria</taxon>
        <taxon>Pseudomonadati</taxon>
        <taxon>Pseudomonadota</taxon>
        <taxon>Gammaproteobacteria</taxon>
        <taxon>Chromatiales</taxon>
        <taxon>Chromatiaceae</taxon>
        <taxon>Nitrosococcus</taxon>
    </lineage>
</organism>
<accession>A0A4P7C0R3</accession>
<dbReference type="InterPro" id="IPR005650">
    <property type="entry name" value="BlaI_family"/>
</dbReference>
<keyword evidence="6" id="KW-1185">Reference proteome</keyword>
<dbReference type="GO" id="GO:0003677">
    <property type="term" value="F:DNA binding"/>
    <property type="evidence" value="ECO:0007669"/>
    <property type="project" value="UniProtKB-KW"/>
</dbReference>
<dbReference type="AlphaFoldDB" id="A0A4P7C0R3"/>
<dbReference type="Proteomes" id="UP000294325">
    <property type="component" value="Chromosome"/>
</dbReference>
<comment type="similarity">
    <text evidence="1">Belongs to the BlaI transcriptional regulatory family.</text>
</comment>
<dbReference type="EMBL" id="CP038033">
    <property type="protein sequence ID" value="QBQ55189.1"/>
    <property type="molecule type" value="Genomic_DNA"/>
</dbReference>
<evidence type="ECO:0000256" key="4">
    <source>
        <dbReference type="ARBA" id="ARBA00023163"/>
    </source>
</evidence>
<evidence type="ECO:0000313" key="6">
    <source>
        <dbReference type="Proteomes" id="UP000294325"/>
    </source>
</evidence>
<dbReference type="OrthoDB" id="2989615at2"/>
<evidence type="ECO:0000313" key="5">
    <source>
        <dbReference type="EMBL" id="QBQ55189.1"/>
    </source>
</evidence>
<dbReference type="RefSeq" id="WP_134358457.1">
    <property type="nucleotide sequence ID" value="NZ_CP038033.1"/>
</dbReference>
<dbReference type="KEGG" id="nwr:E3U44_12225"/>
<evidence type="ECO:0000256" key="2">
    <source>
        <dbReference type="ARBA" id="ARBA00023015"/>
    </source>
</evidence>
<protein>
    <submittedName>
        <fullName evidence="5">BlaI/MecI/CopY family transcriptional regulator</fullName>
    </submittedName>
</protein>
<dbReference type="InterPro" id="IPR036388">
    <property type="entry name" value="WH-like_DNA-bd_sf"/>
</dbReference>
<dbReference type="Gene3D" id="1.10.10.10">
    <property type="entry name" value="Winged helix-like DNA-binding domain superfamily/Winged helix DNA-binding domain"/>
    <property type="match status" value="1"/>
</dbReference>
<reference evidence="5 6" key="1">
    <citation type="submission" date="2019-03" db="EMBL/GenBank/DDBJ databases">
        <title>The genome sequence of Nitrosococcus wardiae strain D1FHST reveals the archetypal metabolic capacity of ammonia-oxidizing Gammaproteobacteria.</title>
        <authorList>
            <person name="Wang L."/>
            <person name="Lim C.K."/>
            <person name="Hanson T.E."/>
            <person name="Dang H."/>
            <person name="Klotz M.G."/>
        </authorList>
    </citation>
    <scope>NUCLEOTIDE SEQUENCE [LARGE SCALE GENOMIC DNA]</scope>
    <source>
        <strain evidence="5 6">D1FHS</strain>
    </source>
</reference>
<evidence type="ECO:0000256" key="3">
    <source>
        <dbReference type="ARBA" id="ARBA00023125"/>
    </source>
</evidence>
<proteinExistence type="inferred from homology"/>
<evidence type="ECO:0000256" key="1">
    <source>
        <dbReference type="ARBA" id="ARBA00011046"/>
    </source>
</evidence>
<dbReference type="GO" id="GO:0045892">
    <property type="term" value="P:negative regulation of DNA-templated transcription"/>
    <property type="evidence" value="ECO:0007669"/>
    <property type="project" value="InterPro"/>
</dbReference>
<dbReference type="InterPro" id="IPR036390">
    <property type="entry name" value="WH_DNA-bd_sf"/>
</dbReference>
<dbReference type="Pfam" id="PF03965">
    <property type="entry name" value="Penicillinase_R"/>
    <property type="match status" value="1"/>
</dbReference>
<keyword evidence="4" id="KW-0804">Transcription</keyword>
<gene>
    <name evidence="5" type="ORF">E3U44_12225</name>
</gene>
<keyword evidence="3" id="KW-0238">DNA-binding</keyword>
<dbReference type="PIRSF" id="PIRSF019455">
    <property type="entry name" value="CopR_AtkY"/>
    <property type="match status" value="1"/>
</dbReference>